<proteinExistence type="predicted"/>
<dbReference type="Proteomes" id="UP000318681">
    <property type="component" value="Unassembled WGS sequence"/>
</dbReference>
<evidence type="ECO:0000313" key="2">
    <source>
        <dbReference type="EMBL" id="TVV74159.1"/>
    </source>
</evidence>
<organism evidence="2 3">
    <name type="scientific">Alterirhizorhabdus solaris</name>
    <dbReference type="NCBI Taxonomy" id="2529389"/>
    <lineage>
        <taxon>Bacteria</taxon>
        <taxon>Pseudomonadati</taxon>
        <taxon>Pseudomonadota</taxon>
        <taxon>Alphaproteobacteria</taxon>
        <taxon>Sphingomonadales</taxon>
        <taxon>Rhizorhabdaceae</taxon>
        <taxon>Alterirhizorhabdus</taxon>
    </lineage>
</organism>
<dbReference type="Pfam" id="PF01408">
    <property type="entry name" value="GFO_IDH_MocA"/>
    <property type="match status" value="1"/>
</dbReference>
<dbReference type="GO" id="GO:0000166">
    <property type="term" value="F:nucleotide binding"/>
    <property type="evidence" value="ECO:0007669"/>
    <property type="project" value="InterPro"/>
</dbReference>
<dbReference type="RefSeq" id="WP_145151197.1">
    <property type="nucleotide sequence ID" value="NZ_VNIM01000037.1"/>
</dbReference>
<dbReference type="InterPro" id="IPR000683">
    <property type="entry name" value="Gfo/Idh/MocA-like_OxRdtase_N"/>
</dbReference>
<reference evidence="2 3" key="1">
    <citation type="submission" date="2019-07" db="EMBL/GenBank/DDBJ databases">
        <title>Sphingomonas solaris sp. nov., isolated from a solar panel from Boston, Massachusetts.</title>
        <authorList>
            <person name="Tanner K."/>
            <person name="Pascual J."/>
            <person name="Mancuso C."/>
            <person name="Pereto J."/>
            <person name="Khalil A."/>
            <person name="Vilanova C."/>
        </authorList>
    </citation>
    <scope>NUCLEOTIDE SEQUENCE [LARGE SCALE GENOMIC DNA]</scope>
    <source>
        <strain evidence="2 3">R4DWN</strain>
    </source>
</reference>
<gene>
    <name evidence="2" type="ORF">FOY91_10530</name>
</gene>
<name>A0A558R460_9SPHN</name>
<evidence type="ECO:0000259" key="1">
    <source>
        <dbReference type="Pfam" id="PF01408"/>
    </source>
</evidence>
<dbReference type="AlphaFoldDB" id="A0A558R460"/>
<keyword evidence="3" id="KW-1185">Reference proteome</keyword>
<dbReference type="Gene3D" id="3.40.50.720">
    <property type="entry name" value="NAD(P)-binding Rossmann-like Domain"/>
    <property type="match status" value="1"/>
</dbReference>
<dbReference type="SUPFAM" id="SSF51735">
    <property type="entry name" value="NAD(P)-binding Rossmann-fold domains"/>
    <property type="match status" value="1"/>
</dbReference>
<feature type="domain" description="Gfo/Idh/MocA-like oxidoreductase N-terminal" evidence="1">
    <location>
        <begin position="6"/>
        <end position="118"/>
    </location>
</feature>
<comment type="caution">
    <text evidence="2">The sequence shown here is derived from an EMBL/GenBank/DDBJ whole genome shotgun (WGS) entry which is preliminary data.</text>
</comment>
<evidence type="ECO:0000313" key="3">
    <source>
        <dbReference type="Proteomes" id="UP000318681"/>
    </source>
</evidence>
<sequence>MSDAPIRIAVAGMGKIAHDQHLPAIAGDPGFTLAATVSRSDARVAGVPHYRSLQALLDDDGVAVDAVALCTPPQVRYDFAAMALARGRHVFLEKPPGATLAEVAALERHAADAGVTLFASWHSRFAAGVEPARAWLADRRIDRVSVVWREDVRVWHPGQAWIWEPGGLGVFDPGINALSIATRILPRPFFLQSATMAMPANRAAPIAADLHFRDTAGAPIEMDLDWRQTGPQSWDIIVETDAGTCRLSGGGATLTVPGGTERGEDREYAGLYARFGALVRAGASDVDTSPLRLVADAFLRARREIVEPFEDQSR</sequence>
<protein>
    <submittedName>
        <fullName evidence="2">Gfo/Idh/MocA family oxidoreductase</fullName>
    </submittedName>
</protein>
<dbReference type="PANTHER" id="PTHR43818:SF7">
    <property type="entry name" value="DEHYDROGENASE"/>
    <property type="match status" value="1"/>
</dbReference>
<accession>A0A558R460</accession>
<dbReference type="InterPro" id="IPR050463">
    <property type="entry name" value="Gfo/Idh/MocA_oxidrdct_glycsds"/>
</dbReference>
<dbReference type="EMBL" id="VNIM01000037">
    <property type="protein sequence ID" value="TVV74159.1"/>
    <property type="molecule type" value="Genomic_DNA"/>
</dbReference>
<dbReference type="PANTHER" id="PTHR43818">
    <property type="entry name" value="BCDNA.GH03377"/>
    <property type="match status" value="1"/>
</dbReference>
<dbReference type="InterPro" id="IPR036291">
    <property type="entry name" value="NAD(P)-bd_dom_sf"/>
</dbReference>
<dbReference type="Gene3D" id="3.30.360.10">
    <property type="entry name" value="Dihydrodipicolinate Reductase, domain 2"/>
    <property type="match status" value="1"/>
</dbReference>
<dbReference type="OrthoDB" id="9813657at2"/>